<keyword evidence="4" id="KW-0472">Membrane</keyword>
<keyword evidence="8" id="KW-1185">Reference proteome</keyword>
<dbReference type="InterPro" id="IPR029058">
    <property type="entry name" value="AB_hydrolase_fold"/>
</dbReference>
<evidence type="ECO:0000256" key="3">
    <source>
        <dbReference type="ARBA" id="ARBA00022989"/>
    </source>
</evidence>
<keyword evidence="2" id="KW-0812">Transmembrane</keyword>
<comment type="subcellular location">
    <subcellularLocation>
        <location evidence="6">Nucleus outer membrane</location>
        <topology evidence="6">Single-pass membrane protein</topology>
    </subcellularLocation>
</comment>
<evidence type="ECO:0000256" key="6">
    <source>
        <dbReference type="ARBA" id="ARBA00034303"/>
    </source>
</evidence>
<dbReference type="EMBL" id="WWBZ02000001">
    <property type="protein sequence ID" value="KAF4313229.1"/>
    <property type="molecule type" value="Genomic_DNA"/>
</dbReference>
<evidence type="ECO:0000256" key="1">
    <source>
        <dbReference type="ARBA" id="ARBA00007387"/>
    </source>
</evidence>
<dbReference type="OrthoDB" id="77878at2759"/>
<dbReference type="Pfam" id="PF05705">
    <property type="entry name" value="DUF829"/>
    <property type="match status" value="1"/>
</dbReference>
<evidence type="ECO:0000256" key="4">
    <source>
        <dbReference type="ARBA" id="ARBA00023136"/>
    </source>
</evidence>
<dbReference type="PANTHER" id="PTHR12265:SF30">
    <property type="entry name" value="TRANSMEMBRANE PROTEIN 53"/>
    <property type="match status" value="1"/>
</dbReference>
<evidence type="ECO:0000313" key="8">
    <source>
        <dbReference type="Proteomes" id="UP000572817"/>
    </source>
</evidence>
<accession>A0A8H4J5X6</accession>
<dbReference type="InterPro" id="IPR008547">
    <property type="entry name" value="DUF829_TMEM53"/>
</dbReference>
<dbReference type="GO" id="GO:0005640">
    <property type="term" value="C:nuclear outer membrane"/>
    <property type="evidence" value="ECO:0007669"/>
    <property type="project" value="UniProtKB-SubCell"/>
</dbReference>
<gene>
    <name evidence="7" type="ORF">GTA08_BOTSDO00026</name>
</gene>
<name>A0A8H4J5X6_9PEZI</name>
<dbReference type="Proteomes" id="UP000572817">
    <property type="component" value="Unassembled WGS sequence"/>
</dbReference>
<keyword evidence="5" id="KW-0539">Nucleus</keyword>
<dbReference type="PANTHER" id="PTHR12265">
    <property type="entry name" value="TRANSMEMBRANE PROTEIN 53"/>
    <property type="match status" value="1"/>
</dbReference>
<organism evidence="7 8">
    <name type="scientific">Botryosphaeria dothidea</name>
    <dbReference type="NCBI Taxonomy" id="55169"/>
    <lineage>
        <taxon>Eukaryota</taxon>
        <taxon>Fungi</taxon>
        <taxon>Dikarya</taxon>
        <taxon>Ascomycota</taxon>
        <taxon>Pezizomycotina</taxon>
        <taxon>Dothideomycetes</taxon>
        <taxon>Dothideomycetes incertae sedis</taxon>
        <taxon>Botryosphaeriales</taxon>
        <taxon>Botryosphaeriaceae</taxon>
        <taxon>Botryosphaeria</taxon>
    </lineage>
</organism>
<comment type="similarity">
    <text evidence="1">Belongs to the TMEM53 family.</text>
</comment>
<protein>
    <recommendedName>
        <fullName evidence="9">Indole-diterpene biosynthesis protein</fullName>
    </recommendedName>
</protein>
<keyword evidence="3" id="KW-1133">Transmembrane helix</keyword>
<proteinExistence type="inferred from homology"/>
<evidence type="ECO:0000313" key="7">
    <source>
        <dbReference type="EMBL" id="KAF4313229.1"/>
    </source>
</evidence>
<comment type="caution">
    <text evidence="7">The sequence shown here is derived from an EMBL/GenBank/DDBJ whole genome shotgun (WGS) entry which is preliminary data.</text>
</comment>
<evidence type="ECO:0000256" key="5">
    <source>
        <dbReference type="ARBA" id="ARBA00023242"/>
    </source>
</evidence>
<dbReference type="SUPFAM" id="SSF53474">
    <property type="entry name" value="alpha/beta-Hydrolases"/>
    <property type="match status" value="1"/>
</dbReference>
<dbReference type="AlphaFoldDB" id="A0A8H4J5X6"/>
<reference evidence="7" key="1">
    <citation type="submission" date="2020-04" db="EMBL/GenBank/DDBJ databases">
        <title>Genome Assembly and Annotation of Botryosphaeria dothidea sdau 11-99, a Latent Pathogen of Apple Fruit Ring Rot in China.</title>
        <authorList>
            <person name="Yu C."/>
            <person name="Diao Y."/>
            <person name="Lu Q."/>
            <person name="Zhao J."/>
            <person name="Cui S."/>
            <person name="Peng C."/>
            <person name="He B."/>
            <person name="Liu H."/>
        </authorList>
    </citation>
    <scope>NUCLEOTIDE SEQUENCE [LARGE SCALE GENOMIC DNA]</scope>
    <source>
        <strain evidence="7">Sdau11-99</strain>
    </source>
</reference>
<evidence type="ECO:0000256" key="2">
    <source>
        <dbReference type="ARBA" id="ARBA00022692"/>
    </source>
</evidence>
<sequence>MERLSPGIELYQPIVTNANPQSDGQANPDGSQTPPQLIILATWMAAKPGHIGKYVSGYQAIYPSARILVVRSTIKDMLFRTYPKRRSRLQSAIEAMAIPRESDAASLSSTSTEPPRILLHVFSNGGASQTRVLLRAHLDLTGKALPLHATILDSCPGRGSVRRSYAALASALPARPVALRWLLSPAILAVLGLYWLTFRPWGVADPIERLRGALNSPELVRETRRCYVYSDADPMVAWQDVEAHARDAAAQGFSTRREKFAGTGHCAHVKGEGAARYWAAVQETWAGEPGGLTRMQVG</sequence>
<evidence type="ECO:0008006" key="9">
    <source>
        <dbReference type="Google" id="ProtNLM"/>
    </source>
</evidence>